<evidence type="ECO:0000256" key="1">
    <source>
        <dbReference type="SAM" id="Coils"/>
    </source>
</evidence>
<keyword evidence="4" id="KW-1185">Reference proteome</keyword>
<name>A0ABQ3VQH0_9CHLR</name>
<evidence type="ECO:0000313" key="3">
    <source>
        <dbReference type="EMBL" id="GHO88235.1"/>
    </source>
</evidence>
<keyword evidence="1" id="KW-0175">Coiled coil</keyword>
<accession>A0ABQ3VQH0</accession>
<dbReference type="Proteomes" id="UP000635565">
    <property type="component" value="Unassembled WGS sequence"/>
</dbReference>
<reference evidence="3 4" key="1">
    <citation type="journal article" date="2021" name="Int. J. Syst. Evol. Microbiol.">
        <title>Reticulibacter mediterranei gen. nov., sp. nov., within the new family Reticulibacteraceae fam. nov., and Ktedonospora formicarum gen. nov., sp. nov., Ktedonobacter robiniae sp. nov., Dictyobacter formicarum sp. nov. and Dictyobacter arantiisoli sp. nov., belonging to the class Ktedonobacteria.</title>
        <authorList>
            <person name="Yabe S."/>
            <person name="Zheng Y."/>
            <person name="Wang C.M."/>
            <person name="Sakai Y."/>
            <person name="Abe K."/>
            <person name="Yokota A."/>
            <person name="Donadio S."/>
            <person name="Cavaletti L."/>
            <person name="Monciardini P."/>
        </authorList>
    </citation>
    <scope>NUCLEOTIDE SEQUENCE [LARGE SCALE GENOMIC DNA]</scope>
    <source>
        <strain evidence="3 4">SOSP1-9</strain>
    </source>
</reference>
<feature type="coiled-coil region" evidence="1">
    <location>
        <begin position="130"/>
        <end position="157"/>
    </location>
</feature>
<sequence length="205" mass="23020">MSHILGYGVADDTATLMAFIARACQAYQALEEAVQPIDAAIEELGKDWEPRPASFWLPILKEHLSAIHQTETACLSLFSKEQSLRTTPIPILFSATSIGYLSRLYTVEHKLEEAGILLTAFMRSRGSRSQEKQIRERQQLLQEIDKLSKAVHAAVNTARAELDQAPAAQARLLAPVQQRQVNNRRLRLQKESVPSQEEREQGDDC</sequence>
<feature type="region of interest" description="Disordered" evidence="2">
    <location>
        <begin position="186"/>
        <end position="205"/>
    </location>
</feature>
<evidence type="ECO:0000256" key="2">
    <source>
        <dbReference type="SAM" id="MobiDB-lite"/>
    </source>
</evidence>
<comment type="caution">
    <text evidence="3">The sequence shown here is derived from an EMBL/GenBank/DDBJ whole genome shotgun (WGS) entry which is preliminary data.</text>
</comment>
<protein>
    <submittedName>
        <fullName evidence="3">Uncharacterized protein</fullName>
    </submittedName>
</protein>
<evidence type="ECO:0000313" key="4">
    <source>
        <dbReference type="Proteomes" id="UP000635565"/>
    </source>
</evidence>
<gene>
    <name evidence="3" type="ORF">KSZ_62410</name>
</gene>
<dbReference type="EMBL" id="BNJJ01000022">
    <property type="protein sequence ID" value="GHO88235.1"/>
    <property type="molecule type" value="Genomic_DNA"/>
</dbReference>
<organism evidence="3 4">
    <name type="scientific">Dictyobacter formicarum</name>
    <dbReference type="NCBI Taxonomy" id="2778368"/>
    <lineage>
        <taxon>Bacteria</taxon>
        <taxon>Bacillati</taxon>
        <taxon>Chloroflexota</taxon>
        <taxon>Ktedonobacteria</taxon>
        <taxon>Ktedonobacterales</taxon>
        <taxon>Dictyobacteraceae</taxon>
        <taxon>Dictyobacter</taxon>
    </lineage>
</organism>
<proteinExistence type="predicted"/>
<dbReference type="RefSeq" id="WP_201365844.1">
    <property type="nucleotide sequence ID" value="NZ_BNJJ01000022.1"/>
</dbReference>